<evidence type="ECO:0000313" key="2">
    <source>
        <dbReference type="EMBL" id="CAA9318874.1"/>
    </source>
</evidence>
<sequence length="95" mass="10184">GSRRRRPLLRAARLPAVPDLPADHGVRVPAGAVLPPHRARGGRPRAGLLRHRSASQGPAPGHPAAAHRPGQPGPGFHHPVHRGAHPHERRRRPAL</sequence>
<feature type="compositionally biased region" description="Low complexity" evidence="1">
    <location>
        <begin position="54"/>
        <end position="70"/>
    </location>
</feature>
<evidence type="ECO:0000256" key="1">
    <source>
        <dbReference type="SAM" id="MobiDB-lite"/>
    </source>
</evidence>
<keyword evidence="2" id="KW-0131">Cell cycle</keyword>
<name>A0A6J4KZR5_9ACTN</name>
<accession>A0A6J4KZR5</accession>
<dbReference type="AlphaFoldDB" id="A0A6J4KZR5"/>
<feature type="compositionally biased region" description="Basic residues" evidence="1">
    <location>
        <begin position="78"/>
        <end position="95"/>
    </location>
</feature>
<feature type="non-terminal residue" evidence="2">
    <location>
        <position position="1"/>
    </location>
</feature>
<organism evidence="2">
    <name type="scientific">uncultured Frankineae bacterium</name>
    <dbReference type="NCBI Taxonomy" id="437475"/>
    <lineage>
        <taxon>Bacteria</taxon>
        <taxon>Bacillati</taxon>
        <taxon>Actinomycetota</taxon>
        <taxon>Actinomycetes</taxon>
        <taxon>Frankiales</taxon>
        <taxon>environmental samples</taxon>
    </lineage>
</organism>
<protein>
    <submittedName>
        <fullName evidence="2">Cell division integral membrane protein, YggT and half-length relatives</fullName>
    </submittedName>
</protein>
<feature type="non-terminal residue" evidence="2">
    <location>
        <position position="95"/>
    </location>
</feature>
<feature type="compositionally biased region" description="Basic residues" evidence="1">
    <location>
        <begin position="37"/>
        <end position="53"/>
    </location>
</feature>
<dbReference type="GO" id="GO:0051301">
    <property type="term" value="P:cell division"/>
    <property type="evidence" value="ECO:0007669"/>
    <property type="project" value="UniProtKB-KW"/>
</dbReference>
<proteinExistence type="predicted"/>
<feature type="region of interest" description="Disordered" evidence="1">
    <location>
        <begin position="16"/>
        <end position="95"/>
    </location>
</feature>
<gene>
    <name evidence="2" type="ORF">AVDCRST_MAG16-657</name>
</gene>
<dbReference type="EMBL" id="CADCUE010000050">
    <property type="protein sequence ID" value="CAA9318874.1"/>
    <property type="molecule type" value="Genomic_DNA"/>
</dbReference>
<keyword evidence="2" id="KW-0132">Cell division</keyword>
<reference evidence="2" key="1">
    <citation type="submission" date="2020-02" db="EMBL/GenBank/DDBJ databases">
        <authorList>
            <person name="Meier V. D."/>
        </authorList>
    </citation>
    <scope>NUCLEOTIDE SEQUENCE</scope>
    <source>
        <strain evidence="2">AVDCRST_MAG16</strain>
    </source>
</reference>